<dbReference type="InterPro" id="IPR003661">
    <property type="entry name" value="HisK_dim/P_dom"/>
</dbReference>
<dbReference type="InterPro" id="IPR035965">
    <property type="entry name" value="PAS-like_dom_sf"/>
</dbReference>
<dbReference type="STRING" id="1603606.DSOUD_1459"/>
<evidence type="ECO:0000256" key="2">
    <source>
        <dbReference type="ARBA" id="ARBA00012438"/>
    </source>
</evidence>
<dbReference type="InterPro" id="IPR003018">
    <property type="entry name" value="GAF"/>
</dbReference>
<dbReference type="InterPro" id="IPR036890">
    <property type="entry name" value="HATPase_C_sf"/>
</dbReference>
<dbReference type="SUPFAM" id="SSF55785">
    <property type="entry name" value="PYP-like sensor domain (PAS domain)"/>
    <property type="match status" value="1"/>
</dbReference>
<evidence type="ECO:0000313" key="11">
    <source>
        <dbReference type="EMBL" id="ALC16238.1"/>
    </source>
</evidence>
<keyword evidence="5" id="KW-0547">Nucleotide-binding</keyword>
<dbReference type="GO" id="GO:0005524">
    <property type="term" value="F:ATP binding"/>
    <property type="evidence" value="ECO:0007669"/>
    <property type="project" value="UniProtKB-KW"/>
</dbReference>
<dbReference type="CDD" id="cd00082">
    <property type="entry name" value="HisKA"/>
    <property type="match status" value="1"/>
</dbReference>
<dbReference type="InterPro" id="IPR004358">
    <property type="entry name" value="Sig_transdc_His_kin-like_C"/>
</dbReference>
<dbReference type="Gene3D" id="1.10.287.130">
    <property type="match status" value="1"/>
</dbReference>
<keyword evidence="12" id="KW-1185">Reference proteome</keyword>
<dbReference type="InterPro" id="IPR005467">
    <property type="entry name" value="His_kinase_dom"/>
</dbReference>
<evidence type="ECO:0000256" key="1">
    <source>
        <dbReference type="ARBA" id="ARBA00000085"/>
    </source>
</evidence>
<keyword evidence="4" id="KW-0808">Transferase</keyword>
<keyword evidence="8" id="KW-0902">Two-component regulatory system</keyword>
<dbReference type="InterPro" id="IPR013656">
    <property type="entry name" value="PAS_4"/>
</dbReference>
<dbReference type="Gene3D" id="3.30.450.20">
    <property type="entry name" value="PAS domain"/>
    <property type="match status" value="1"/>
</dbReference>
<dbReference type="SMART" id="SM00065">
    <property type="entry name" value="GAF"/>
    <property type="match status" value="1"/>
</dbReference>
<name>A0A0M4D1Z7_9BACT</name>
<dbReference type="SMART" id="SM00091">
    <property type="entry name" value="PAS"/>
    <property type="match status" value="1"/>
</dbReference>
<dbReference type="PROSITE" id="PS50112">
    <property type="entry name" value="PAS"/>
    <property type="match status" value="1"/>
</dbReference>
<dbReference type="PROSITE" id="PS50109">
    <property type="entry name" value="HIS_KIN"/>
    <property type="match status" value="1"/>
</dbReference>
<dbReference type="InterPro" id="IPR036097">
    <property type="entry name" value="HisK_dim/P_sf"/>
</dbReference>
<dbReference type="InterPro" id="IPR000014">
    <property type="entry name" value="PAS"/>
</dbReference>
<dbReference type="PRINTS" id="PR00344">
    <property type="entry name" value="BCTRLSENSOR"/>
</dbReference>
<accession>A0A0M4D1Z7</accession>
<dbReference type="OrthoDB" id="9784397at2"/>
<dbReference type="AlphaFoldDB" id="A0A0M4D1Z7"/>
<gene>
    <name evidence="11" type="ORF">DSOUD_1459</name>
</gene>
<keyword evidence="7" id="KW-0067">ATP-binding</keyword>
<dbReference type="RefSeq" id="WP_053550368.1">
    <property type="nucleotide sequence ID" value="NZ_CP010802.1"/>
</dbReference>
<dbReference type="SUPFAM" id="SSF55781">
    <property type="entry name" value="GAF domain-like"/>
    <property type="match status" value="1"/>
</dbReference>
<keyword evidence="3" id="KW-0597">Phosphoprotein</keyword>
<dbReference type="Proteomes" id="UP000057158">
    <property type="component" value="Chromosome"/>
</dbReference>
<dbReference type="EC" id="2.7.13.3" evidence="2"/>
<proteinExistence type="predicted"/>
<dbReference type="CDD" id="cd00130">
    <property type="entry name" value="PAS"/>
    <property type="match status" value="1"/>
</dbReference>
<evidence type="ECO:0000256" key="6">
    <source>
        <dbReference type="ARBA" id="ARBA00022777"/>
    </source>
</evidence>
<dbReference type="PATRIC" id="fig|1603606.3.peg.1590"/>
<dbReference type="SMART" id="SM00387">
    <property type="entry name" value="HATPase_c"/>
    <property type="match status" value="1"/>
</dbReference>
<evidence type="ECO:0000256" key="7">
    <source>
        <dbReference type="ARBA" id="ARBA00022840"/>
    </source>
</evidence>
<dbReference type="PANTHER" id="PTHR43065">
    <property type="entry name" value="SENSOR HISTIDINE KINASE"/>
    <property type="match status" value="1"/>
</dbReference>
<dbReference type="PANTHER" id="PTHR43065:SF10">
    <property type="entry name" value="PEROXIDE STRESS-ACTIVATED HISTIDINE KINASE MAK3"/>
    <property type="match status" value="1"/>
</dbReference>
<dbReference type="Pfam" id="PF02518">
    <property type="entry name" value="HATPase_c"/>
    <property type="match status" value="1"/>
</dbReference>
<evidence type="ECO:0000256" key="3">
    <source>
        <dbReference type="ARBA" id="ARBA00022553"/>
    </source>
</evidence>
<dbReference type="NCBIfam" id="TIGR00229">
    <property type="entry name" value="sensory_box"/>
    <property type="match status" value="1"/>
</dbReference>
<evidence type="ECO:0000256" key="8">
    <source>
        <dbReference type="ARBA" id="ARBA00023012"/>
    </source>
</evidence>
<evidence type="ECO:0000259" key="9">
    <source>
        <dbReference type="PROSITE" id="PS50109"/>
    </source>
</evidence>
<dbReference type="Pfam" id="PF13185">
    <property type="entry name" value="GAF_2"/>
    <property type="match status" value="1"/>
</dbReference>
<dbReference type="InterPro" id="IPR003594">
    <property type="entry name" value="HATPase_dom"/>
</dbReference>
<comment type="catalytic activity">
    <reaction evidence="1">
        <text>ATP + protein L-histidine = ADP + protein N-phospho-L-histidine.</text>
        <dbReference type="EC" id="2.7.13.3"/>
    </reaction>
</comment>
<dbReference type="Pfam" id="PF08448">
    <property type="entry name" value="PAS_4"/>
    <property type="match status" value="1"/>
</dbReference>
<evidence type="ECO:0000259" key="10">
    <source>
        <dbReference type="PROSITE" id="PS50112"/>
    </source>
</evidence>
<keyword evidence="6 11" id="KW-0418">Kinase</keyword>
<protein>
    <recommendedName>
        <fullName evidence="2">histidine kinase</fullName>
        <ecNumber evidence="2">2.7.13.3</ecNumber>
    </recommendedName>
</protein>
<dbReference type="SUPFAM" id="SSF47384">
    <property type="entry name" value="Homodimeric domain of signal transducing histidine kinase"/>
    <property type="match status" value="1"/>
</dbReference>
<evidence type="ECO:0000256" key="4">
    <source>
        <dbReference type="ARBA" id="ARBA00022679"/>
    </source>
</evidence>
<dbReference type="Gene3D" id="3.30.565.10">
    <property type="entry name" value="Histidine kinase-like ATPase, C-terminal domain"/>
    <property type="match status" value="1"/>
</dbReference>
<dbReference type="KEGG" id="des:DSOUD_1459"/>
<dbReference type="EMBL" id="CP010802">
    <property type="protein sequence ID" value="ALC16238.1"/>
    <property type="molecule type" value="Genomic_DNA"/>
</dbReference>
<reference evidence="11 12" key="1">
    <citation type="submission" date="2015-07" db="EMBL/GenBank/DDBJ databases">
        <title>Isolation and Genomic Characterization of a Novel Halophilic Metal-Reducing Deltaproteobacterium from the Deep Subsurface.</title>
        <authorList>
            <person name="Badalamenti J.P."/>
            <person name="Summers Z.M."/>
            <person name="Gralnick J.A."/>
            <person name="Bond D.R."/>
        </authorList>
    </citation>
    <scope>NUCLEOTIDE SEQUENCE [LARGE SCALE GENOMIC DNA]</scope>
    <source>
        <strain evidence="11 12">WTL</strain>
    </source>
</reference>
<dbReference type="SMART" id="SM00388">
    <property type="entry name" value="HisKA"/>
    <property type="match status" value="1"/>
</dbReference>
<dbReference type="SUPFAM" id="SSF55874">
    <property type="entry name" value="ATPase domain of HSP90 chaperone/DNA topoisomerase II/histidine kinase"/>
    <property type="match status" value="1"/>
</dbReference>
<dbReference type="InterPro" id="IPR029016">
    <property type="entry name" value="GAF-like_dom_sf"/>
</dbReference>
<sequence>MIPRPDGQQEKLLQALIEIGQELASTIDLDELLRRILQISREVFRFENAIIRLLDRERRVLVTAAAYGYDEEASRLELPLGKGVMGKVAETGEPILVSDVTAFSAYVPGIQGARSELAVPLLARDRVIGVFNVESPHPNAFGAGDIAPLLTMAGQAAIAIENARLYDNLRSVSRRYQELHQLNSGILRSANLGIYTVDAGLRITSWNRKIEEMSGLGEKEALGCNLFELFPGLVAEGFAARIRRVLETGVAEKLSLSHRNLKGELRFQKRRLTPLKDGERTTGAVVIVEDITEFKRLLEQTVQGEKLAEVGRMSAGIAHEVNNPLSVISYAAQLLLREENLPPFQAELAERIESEVERLKTLTGSLLSFSRGGDTFKRPVDLNEVLRDVLRLVRYELERNNIDLVENYAVLPVVHADSNKLKQVFINLIMNAAHSMGGVGKLVLSTNLVAGDEVEAVVADSGPGIPEEVLPHIFEPFYSTKKEGEGTGLGLYICRNIIVEHEGRLTVESRPGEGATFRVILPIGHLH</sequence>
<evidence type="ECO:0000313" key="12">
    <source>
        <dbReference type="Proteomes" id="UP000057158"/>
    </source>
</evidence>
<organism evidence="11 12">
    <name type="scientific">Desulfuromonas soudanensis</name>
    <dbReference type="NCBI Taxonomy" id="1603606"/>
    <lineage>
        <taxon>Bacteria</taxon>
        <taxon>Pseudomonadati</taxon>
        <taxon>Thermodesulfobacteriota</taxon>
        <taxon>Desulfuromonadia</taxon>
        <taxon>Desulfuromonadales</taxon>
        <taxon>Desulfuromonadaceae</taxon>
        <taxon>Desulfuromonas</taxon>
    </lineage>
</organism>
<dbReference type="GO" id="GO:0000155">
    <property type="term" value="F:phosphorelay sensor kinase activity"/>
    <property type="evidence" value="ECO:0007669"/>
    <property type="project" value="InterPro"/>
</dbReference>
<feature type="domain" description="PAS" evidence="10">
    <location>
        <begin position="186"/>
        <end position="249"/>
    </location>
</feature>
<feature type="domain" description="Histidine kinase" evidence="9">
    <location>
        <begin position="316"/>
        <end position="525"/>
    </location>
</feature>
<evidence type="ECO:0000256" key="5">
    <source>
        <dbReference type="ARBA" id="ARBA00022741"/>
    </source>
</evidence>
<dbReference type="Pfam" id="PF00512">
    <property type="entry name" value="HisKA"/>
    <property type="match status" value="1"/>
</dbReference>
<dbReference type="Gene3D" id="3.30.450.40">
    <property type="match status" value="1"/>
</dbReference>